<dbReference type="Proteomes" id="UP001500393">
    <property type="component" value="Unassembled WGS sequence"/>
</dbReference>
<keyword evidence="3" id="KW-1185">Reference proteome</keyword>
<gene>
    <name evidence="2" type="ORF">GCM10009789_66230</name>
</gene>
<dbReference type="InterPro" id="IPR032710">
    <property type="entry name" value="NTF2-like_dom_sf"/>
</dbReference>
<comment type="caution">
    <text evidence="2">The sequence shown here is derived from an EMBL/GenBank/DDBJ whole genome shotgun (WGS) entry which is preliminary data.</text>
</comment>
<dbReference type="InterPro" id="IPR037401">
    <property type="entry name" value="SnoaL-like"/>
</dbReference>
<sequence>MPQTVTAEVVTAITSDVIDRTPAPTARFRPSRQRPTEEHIMTTTPAELAGQYFAMWNEADADRRAEIIEKTWTTDGVFVDPTFEVSGHEGLTKMVETAHQMFPGYAFALIGEVQEHHDRLRWTWHLAAAGQEPVAGGTDVVTVDADGKIREVVGFLDFAPAH</sequence>
<dbReference type="Gene3D" id="3.10.450.50">
    <property type="match status" value="1"/>
</dbReference>
<dbReference type="EMBL" id="BAAAOS010000053">
    <property type="protein sequence ID" value="GAA1602947.1"/>
    <property type="molecule type" value="Genomic_DNA"/>
</dbReference>
<evidence type="ECO:0000259" key="1">
    <source>
        <dbReference type="Pfam" id="PF12680"/>
    </source>
</evidence>
<dbReference type="SUPFAM" id="SSF54427">
    <property type="entry name" value="NTF2-like"/>
    <property type="match status" value="1"/>
</dbReference>
<proteinExistence type="predicted"/>
<name>A0ABN2EBZ4_9ACTN</name>
<feature type="domain" description="SnoaL-like" evidence="1">
    <location>
        <begin position="51"/>
        <end position="152"/>
    </location>
</feature>
<protein>
    <recommendedName>
        <fullName evidence="1">SnoaL-like domain-containing protein</fullName>
    </recommendedName>
</protein>
<organism evidence="2 3">
    <name type="scientific">Kribbella sancticallisti</name>
    <dbReference type="NCBI Taxonomy" id="460087"/>
    <lineage>
        <taxon>Bacteria</taxon>
        <taxon>Bacillati</taxon>
        <taxon>Actinomycetota</taxon>
        <taxon>Actinomycetes</taxon>
        <taxon>Propionibacteriales</taxon>
        <taxon>Kribbellaceae</taxon>
        <taxon>Kribbella</taxon>
    </lineage>
</organism>
<evidence type="ECO:0000313" key="2">
    <source>
        <dbReference type="EMBL" id="GAA1602947.1"/>
    </source>
</evidence>
<reference evidence="2 3" key="1">
    <citation type="journal article" date="2019" name="Int. J. Syst. Evol. Microbiol.">
        <title>The Global Catalogue of Microorganisms (GCM) 10K type strain sequencing project: providing services to taxonomists for standard genome sequencing and annotation.</title>
        <authorList>
            <consortium name="The Broad Institute Genomics Platform"/>
            <consortium name="The Broad Institute Genome Sequencing Center for Infectious Disease"/>
            <person name="Wu L."/>
            <person name="Ma J."/>
        </authorList>
    </citation>
    <scope>NUCLEOTIDE SEQUENCE [LARGE SCALE GENOMIC DNA]</scope>
    <source>
        <strain evidence="2 3">JCM 14969</strain>
    </source>
</reference>
<accession>A0ABN2EBZ4</accession>
<dbReference type="Pfam" id="PF12680">
    <property type="entry name" value="SnoaL_2"/>
    <property type="match status" value="1"/>
</dbReference>
<evidence type="ECO:0000313" key="3">
    <source>
        <dbReference type="Proteomes" id="UP001500393"/>
    </source>
</evidence>